<dbReference type="Pfam" id="PF13349">
    <property type="entry name" value="DUF4097"/>
    <property type="match status" value="1"/>
</dbReference>
<reference evidence="2 3" key="1">
    <citation type="submission" date="2020-10" db="EMBL/GenBank/DDBJ databases">
        <title>ChiBAC.</title>
        <authorList>
            <person name="Zenner C."/>
            <person name="Hitch T.C.A."/>
            <person name="Clavel T."/>
        </authorList>
    </citation>
    <scope>NUCLEOTIDE SEQUENCE [LARGE SCALE GENOMIC DNA]</scope>
    <source>
        <strain evidence="2 3">DSM 108706</strain>
    </source>
</reference>
<feature type="domain" description="DUF4097" evidence="1">
    <location>
        <begin position="63"/>
        <end position="246"/>
    </location>
</feature>
<dbReference type="Proteomes" id="UP001516588">
    <property type="component" value="Unassembled WGS sequence"/>
</dbReference>
<proteinExistence type="predicted"/>
<evidence type="ECO:0000259" key="1">
    <source>
        <dbReference type="Pfam" id="PF13349"/>
    </source>
</evidence>
<dbReference type="EMBL" id="JADCKA010000001">
    <property type="protein sequence ID" value="MBE5034796.1"/>
    <property type="molecule type" value="Genomic_DNA"/>
</dbReference>
<dbReference type="RefSeq" id="WP_226384462.1">
    <property type="nucleotide sequence ID" value="NZ_JADCKA010000001.1"/>
</dbReference>
<gene>
    <name evidence="2" type="ORF">INF20_00635</name>
</gene>
<keyword evidence="3" id="KW-1185">Reference proteome</keyword>
<comment type="caution">
    <text evidence="2">The sequence shown here is derived from an EMBL/GenBank/DDBJ whole genome shotgun (WGS) entry which is preliminary data.</text>
</comment>
<evidence type="ECO:0000313" key="2">
    <source>
        <dbReference type="EMBL" id="MBE5034796.1"/>
    </source>
</evidence>
<name>A0ABR9QV95_9FIRM</name>
<dbReference type="Gene3D" id="2.160.20.120">
    <property type="match status" value="1"/>
</dbReference>
<sequence>MNSKFKKLICVCGVMILIGIVMTVAGIASGGATDGLKKVDERYDFISLGYDHLNQETYNLSDIKSIDINYAYCDIRFVEGDSFRVDVTYTDDMPTPDVTTANGTLSITEGNSGKTGSLLNMEMFGARTRWPEILVTCPRDAKLDSVSINSDYSSVILSGTVSSKTEIRSESGDITLNGTQPGELSVTSVSGDINLLNLTTTGLNINSDNGDVVLSGTFAGNNVISSQNGDVEMDSALSMEEYTINIDGFYDLEVNGSDFDYDDNIMSGIYEYVGQKATNSLTINGGGIDAELRFAY</sequence>
<accession>A0ABR9QV95</accession>
<protein>
    <submittedName>
        <fullName evidence="2">DUF4097 family beta strand repeat protein</fullName>
    </submittedName>
</protein>
<evidence type="ECO:0000313" key="3">
    <source>
        <dbReference type="Proteomes" id="UP001516588"/>
    </source>
</evidence>
<organism evidence="2 3">
    <name type="scientific">Gallibacter intestinalis</name>
    <dbReference type="NCBI Taxonomy" id="2779356"/>
    <lineage>
        <taxon>Bacteria</taxon>
        <taxon>Bacillati</taxon>
        <taxon>Bacillota</taxon>
        <taxon>Clostridia</taxon>
        <taxon>Eubacteriales</taxon>
        <taxon>Eubacteriaceae</taxon>
        <taxon>Gallibacter</taxon>
    </lineage>
</organism>
<dbReference type="InterPro" id="IPR025164">
    <property type="entry name" value="Toastrack_DUF4097"/>
</dbReference>